<evidence type="ECO:0000256" key="4">
    <source>
        <dbReference type="ARBA" id="ARBA00023263"/>
    </source>
</evidence>
<dbReference type="InterPro" id="IPR036937">
    <property type="entry name" value="Adhesion_dom_fimbrial_sf"/>
</dbReference>
<comment type="caution">
    <text evidence="7">The sequence shown here is derived from an EMBL/GenBank/DDBJ whole genome shotgun (WGS) entry which is preliminary data.</text>
</comment>
<dbReference type="GeneID" id="93706192"/>
<evidence type="ECO:0000256" key="3">
    <source>
        <dbReference type="ARBA" id="ARBA00022729"/>
    </source>
</evidence>
<feature type="chain" id="PRO_5011236529" evidence="5">
    <location>
        <begin position="23"/>
        <end position="167"/>
    </location>
</feature>
<reference evidence="7 8" key="1">
    <citation type="submission" date="2017-06" db="EMBL/GenBank/DDBJ databases">
        <authorList>
            <person name="Kim H.J."/>
            <person name="Triplett B.A."/>
        </authorList>
    </citation>
    <scope>NUCLEOTIDE SEQUENCE [LARGE SCALE GENOMIC DNA]</scope>
    <source>
        <strain evidence="7 8">S18795</strain>
    </source>
</reference>
<name>A0A246L3D2_9GAMM</name>
<dbReference type="PANTHER" id="PTHR33420:SF3">
    <property type="entry name" value="FIMBRIAL SUBUNIT ELFA"/>
    <property type="match status" value="1"/>
</dbReference>
<dbReference type="InterPro" id="IPR050263">
    <property type="entry name" value="Bact_Fimbrial_Adh_Pro"/>
</dbReference>
<accession>A0A246L3D2</accession>
<evidence type="ECO:0000256" key="2">
    <source>
        <dbReference type="ARBA" id="ARBA00006671"/>
    </source>
</evidence>
<feature type="signal peptide" evidence="5">
    <location>
        <begin position="1"/>
        <end position="22"/>
    </location>
</feature>
<comment type="similarity">
    <text evidence="2">Belongs to the fimbrial protein family.</text>
</comment>
<evidence type="ECO:0000313" key="8">
    <source>
        <dbReference type="Proteomes" id="UP000197904"/>
    </source>
</evidence>
<dbReference type="SUPFAM" id="SSF49401">
    <property type="entry name" value="Bacterial adhesins"/>
    <property type="match status" value="1"/>
</dbReference>
<dbReference type="Gene3D" id="2.60.40.1090">
    <property type="entry name" value="Fimbrial-type adhesion domain"/>
    <property type="match status" value="1"/>
</dbReference>
<dbReference type="Pfam" id="PF00419">
    <property type="entry name" value="Fimbrial"/>
    <property type="match status" value="1"/>
</dbReference>
<dbReference type="GO" id="GO:0009289">
    <property type="term" value="C:pilus"/>
    <property type="evidence" value="ECO:0007669"/>
    <property type="project" value="UniProtKB-SubCell"/>
</dbReference>
<dbReference type="Proteomes" id="UP000197904">
    <property type="component" value="Unassembled WGS sequence"/>
</dbReference>
<dbReference type="InterPro" id="IPR000259">
    <property type="entry name" value="Adhesion_dom_fimbrial"/>
</dbReference>
<dbReference type="PANTHER" id="PTHR33420">
    <property type="entry name" value="FIMBRIAL SUBUNIT ELFA-RELATED"/>
    <property type="match status" value="1"/>
</dbReference>
<feature type="domain" description="Fimbrial-type adhesion" evidence="6">
    <location>
        <begin position="28"/>
        <end position="166"/>
    </location>
</feature>
<proteinExistence type="inferred from homology"/>
<evidence type="ECO:0000256" key="5">
    <source>
        <dbReference type="SAM" id="SignalP"/>
    </source>
</evidence>
<evidence type="ECO:0000313" key="7">
    <source>
        <dbReference type="EMBL" id="OWR34457.1"/>
    </source>
</evidence>
<keyword evidence="4" id="KW-0281">Fimbrium</keyword>
<comment type="subcellular location">
    <subcellularLocation>
        <location evidence="1">Fimbrium</location>
    </subcellularLocation>
</comment>
<sequence length="167" mass="16918">MKRLLLPSFTLLALVVPLGSAAAATLTISGRVLPGTCTLTAPAITLDNVKADELKVGDNLLKQGTLNFTGCIGVAKATLSFDGTAADGDAQRWKNTASTDPARGVSVALLAGATGNVYLKKGDTGIEVPVTGATASYTLRAGYYLPTTSGVNAGAVETAITVTALYD</sequence>
<organism evidence="7 8">
    <name type="scientific">Stenotrophomonas pavanii</name>
    <dbReference type="NCBI Taxonomy" id="487698"/>
    <lineage>
        <taxon>Bacteria</taxon>
        <taxon>Pseudomonadati</taxon>
        <taxon>Pseudomonadota</taxon>
        <taxon>Gammaproteobacteria</taxon>
        <taxon>Lysobacterales</taxon>
        <taxon>Lysobacteraceae</taxon>
        <taxon>Stenotrophomonas</taxon>
    </lineage>
</organism>
<dbReference type="EMBL" id="NIXP01000032">
    <property type="protein sequence ID" value="OWR34457.1"/>
    <property type="molecule type" value="Genomic_DNA"/>
</dbReference>
<gene>
    <name evidence="7" type="ORF">CEE55_06385</name>
</gene>
<evidence type="ECO:0000256" key="1">
    <source>
        <dbReference type="ARBA" id="ARBA00004561"/>
    </source>
</evidence>
<dbReference type="GO" id="GO:0043709">
    <property type="term" value="P:cell adhesion involved in single-species biofilm formation"/>
    <property type="evidence" value="ECO:0007669"/>
    <property type="project" value="TreeGrafter"/>
</dbReference>
<dbReference type="InterPro" id="IPR008966">
    <property type="entry name" value="Adhesion_dom_sf"/>
</dbReference>
<protein>
    <submittedName>
        <fullName evidence="7">Fimbrial protein</fullName>
    </submittedName>
</protein>
<dbReference type="AlphaFoldDB" id="A0A246L3D2"/>
<evidence type="ECO:0000259" key="6">
    <source>
        <dbReference type="Pfam" id="PF00419"/>
    </source>
</evidence>
<keyword evidence="3 5" id="KW-0732">Signal</keyword>
<dbReference type="RefSeq" id="WP_049468261.1">
    <property type="nucleotide sequence ID" value="NZ_CBCSJW010000005.1"/>
</dbReference>